<proteinExistence type="predicted"/>
<evidence type="ECO:0000313" key="2">
    <source>
        <dbReference type="Proteomes" id="UP000595140"/>
    </source>
</evidence>
<reference evidence="1 2" key="1">
    <citation type="submission" date="2018-04" db="EMBL/GenBank/DDBJ databases">
        <authorList>
            <person name="Vogel A."/>
        </authorList>
    </citation>
    <scope>NUCLEOTIDE SEQUENCE [LARGE SCALE GENOMIC DNA]</scope>
</reference>
<organism evidence="1 2">
    <name type="scientific">Cuscuta campestris</name>
    <dbReference type="NCBI Taxonomy" id="132261"/>
    <lineage>
        <taxon>Eukaryota</taxon>
        <taxon>Viridiplantae</taxon>
        <taxon>Streptophyta</taxon>
        <taxon>Embryophyta</taxon>
        <taxon>Tracheophyta</taxon>
        <taxon>Spermatophyta</taxon>
        <taxon>Magnoliopsida</taxon>
        <taxon>eudicotyledons</taxon>
        <taxon>Gunneridae</taxon>
        <taxon>Pentapetalae</taxon>
        <taxon>asterids</taxon>
        <taxon>lamiids</taxon>
        <taxon>Solanales</taxon>
        <taxon>Convolvulaceae</taxon>
        <taxon>Cuscuteae</taxon>
        <taxon>Cuscuta</taxon>
        <taxon>Cuscuta subgen. Grammica</taxon>
        <taxon>Cuscuta sect. Cleistogrammica</taxon>
    </lineage>
</organism>
<dbReference type="PANTHER" id="PTHR32011:SF6">
    <property type="entry name" value="KNR4_SMI1-LIKE DOMAIN-CONTAINING PROTEIN"/>
    <property type="match status" value="1"/>
</dbReference>
<dbReference type="EMBL" id="OOIL02000370">
    <property type="protein sequence ID" value="VFQ64125.1"/>
    <property type="molecule type" value="Genomic_DNA"/>
</dbReference>
<gene>
    <name evidence="1" type="ORF">CCAM_LOCUS5901</name>
</gene>
<evidence type="ECO:0000313" key="1">
    <source>
        <dbReference type="EMBL" id="VFQ64125.1"/>
    </source>
</evidence>
<name>A0A484KI32_9ASTE</name>
<sequence length="318" mass="36077">MAIISNPRVCFSYAAYAKNIIAALKSLDIPVEEGLSDFEFSALESNLEFSFPPDLRSILREGLPVAPGFPNWRSASPQQLEVQINLPILGLRKEVSRGRFWLRRWGSRPEDERQAVISAKEFLRSVPVLVPIFRQFYIPASPQSAGNPVFYVHGAEVEVWSFDLAGFFQRIEFRRRDERMTTGDLNDKAPAWAATRARRIEFWTELAAEVEKSKAESGAGKVGLEERMGEAARRLAEGGWGEEDVREMMAMDGCDRERITDGEIISDWEGVTCHLRLLSRRLLRGGWCTKDVVDSLGFSDDDDDCYQSSFLLERTVKE</sequence>
<keyword evidence="2" id="KW-1185">Reference proteome</keyword>
<dbReference type="OrthoDB" id="1921190at2759"/>
<evidence type="ECO:0008006" key="3">
    <source>
        <dbReference type="Google" id="ProtNLM"/>
    </source>
</evidence>
<protein>
    <recommendedName>
        <fullName evidence="3">Knr4/Smi1-like domain-containing protein</fullName>
    </recommendedName>
</protein>
<dbReference type="Proteomes" id="UP000595140">
    <property type="component" value="Unassembled WGS sequence"/>
</dbReference>
<dbReference type="AlphaFoldDB" id="A0A484KI32"/>
<dbReference type="PANTHER" id="PTHR32011">
    <property type="entry name" value="OS08G0472400 PROTEIN"/>
    <property type="match status" value="1"/>
</dbReference>
<accession>A0A484KI32</accession>